<name>A0A6C2U406_PONDE</name>
<proteinExistence type="predicted"/>
<gene>
    <name evidence="1" type="ORF">PDESU_03357</name>
</gene>
<protein>
    <recommendedName>
        <fullName evidence="3">Asl1-like glycosyl hydrolase catalytic domain-containing protein</fullName>
    </recommendedName>
</protein>
<dbReference type="RefSeq" id="WP_136080414.1">
    <property type="nucleotide sequence ID" value="NZ_CAAHFG010000002.1"/>
</dbReference>
<accession>A0A6C2U406</accession>
<dbReference type="InterPro" id="IPR017853">
    <property type="entry name" value="GH"/>
</dbReference>
<dbReference type="Gene3D" id="3.20.20.80">
    <property type="entry name" value="Glycosidases"/>
    <property type="match status" value="1"/>
</dbReference>
<reference evidence="1 2" key="1">
    <citation type="submission" date="2019-04" db="EMBL/GenBank/DDBJ databases">
        <authorList>
            <person name="Van Vliet M D."/>
        </authorList>
    </citation>
    <scope>NUCLEOTIDE SEQUENCE [LARGE SCALE GENOMIC DNA]</scope>
    <source>
        <strain evidence="1 2">F1</strain>
    </source>
</reference>
<dbReference type="SUPFAM" id="SSF51445">
    <property type="entry name" value="(Trans)glycosidases"/>
    <property type="match status" value="1"/>
</dbReference>
<sequence>MKQIPPILCAAMILNTANGNSGKPLIKDFLGLNGHFQFRPELYRPTCRLVRNYHNIDWDVNAPGDPITIPKCVNKVDWDKNVYGKWAKHGFETDICLQFSRFSESNKEYRQLWEEKEEWARQYGRAVADYFGSRKLATSIEIGNEPGNDFDDKLYQKLFINMASGIRAADPDLKIVTATAHAREADKYSKSLDETFASPKIKGLYDVINLHVYPIKPKSKAYSPWDRSYPEDPQLDYLKIVDETIAWRNKHAPDKEIWITEFGYDSCTPEAMEKRTGWFKKLNWRGVTDEQQAQYLIRSLLCFSKRDIDRAYIYFFNDSDQASVHAASGLTRNFKPKPSFWAVKHFYETLGDYRFSRVILEETDGVHIFEFTKNKNPTDTIWVAWTTQGEKRHCKIDAQRLPGTLIKAERMPFSNAPSPVVVGPEGESFIIIDLSEPPTYLHFTQ</sequence>
<evidence type="ECO:0008006" key="3">
    <source>
        <dbReference type="Google" id="ProtNLM"/>
    </source>
</evidence>
<evidence type="ECO:0000313" key="2">
    <source>
        <dbReference type="Proteomes" id="UP000366872"/>
    </source>
</evidence>
<dbReference type="EMBL" id="CAAHFG010000002">
    <property type="protein sequence ID" value="VGO14788.1"/>
    <property type="molecule type" value="Genomic_DNA"/>
</dbReference>
<dbReference type="Proteomes" id="UP000366872">
    <property type="component" value="Unassembled WGS sequence"/>
</dbReference>
<organism evidence="1 2">
    <name type="scientific">Pontiella desulfatans</name>
    <dbReference type="NCBI Taxonomy" id="2750659"/>
    <lineage>
        <taxon>Bacteria</taxon>
        <taxon>Pseudomonadati</taxon>
        <taxon>Kiritimatiellota</taxon>
        <taxon>Kiritimatiellia</taxon>
        <taxon>Kiritimatiellales</taxon>
        <taxon>Pontiellaceae</taxon>
        <taxon>Pontiella</taxon>
    </lineage>
</organism>
<evidence type="ECO:0000313" key="1">
    <source>
        <dbReference type="EMBL" id="VGO14788.1"/>
    </source>
</evidence>
<keyword evidence="2" id="KW-1185">Reference proteome</keyword>
<dbReference type="AlphaFoldDB" id="A0A6C2U406"/>